<comment type="caution">
    <text evidence="2">The sequence shown here is derived from an EMBL/GenBank/DDBJ whole genome shotgun (WGS) entry which is preliminary data.</text>
</comment>
<evidence type="ECO:0000256" key="1">
    <source>
        <dbReference type="SAM" id="MobiDB-lite"/>
    </source>
</evidence>
<feature type="region of interest" description="Disordered" evidence="1">
    <location>
        <begin position="17"/>
        <end position="47"/>
    </location>
</feature>
<dbReference type="EMBL" id="CADEAL010000409">
    <property type="protein sequence ID" value="CAB1419758.1"/>
    <property type="molecule type" value="Genomic_DNA"/>
</dbReference>
<protein>
    <submittedName>
        <fullName evidence="2">Uncharacterized protein</fullName>
    </submittedName>
</protein>
<evidence type="ECO:0000313" key="2">
    <source>
        <dbReference type="EMBL" id="CAB1419758.1"/>
    </source>
</evidence>
<reference evidence="2" key="1">
    <citation type="submission" date="2020-03" db="EMBL/GenBank/DDBJ databases">
        <authorList>
            <person name="Weist P."/>
        </authorList>
    </citation>
    <scope>NUCLEOTIDE SEQUENCE</scope>
</reference>
<evidence type="ECO:0000313" key="3">
    <source>
        <dbReference type="Proteomes" id="UP001153269"/>
    </source>
</evidence>
<dbReference type="Proteomes" id="UP001153269">
    <property type="component" value="Unassembled WGS sequence"/>
</dbReference>
<accession>A0A9N7TY27</accession>
<sequence length="188" mass="20760">MLITTHNRLLQETLLHLTPQNGSRHTQRPLGPATTHSNSDTPMRGAEPINVKQPLLHSLLMTIMHTWICRESYPHAFHFLTFLHCGDAHRWLTQAGPRLPLALIRVVHFHGGQRGLLLIHAPEHHHLGPQCHSRSARPCSGQRGQLAPCLAFYIQDLDAVQGHAGLVAAPQHVEQAFVVDGGAVHAAL</sequence>
<organism evidence="2 3">
    <name type="scientific">Pleuronectes platessa</name>
    <name type="common">European plaice</name>
    <dbReference type="NCBI Taxonomy" id="8262"/>
    <lineage>
        <taxon>Eukaryota</taxon>
        <taxon>Metazoa</taxon>
        <taxon>Chordata</taxon>
        <taxon>Craniata</taxon>
        <taxon>Vertebrata</taxon>
        <taxon>Euteleostomi</taxon>
        <taxon>Actinopterygii</taxon>
        <taxon>Neopterygii</taxon>
        <taxon>Teleostei</taxon>
        <taxon>Neoteleostei</taxon>
        <taxon>Acanthomorphata</taxon>
        <taxon>Carangaria</taxon>
        <taxon>Pleuronectiformes</taxon>
        <taxon>Pleuronectoidei</taxon>
        <taxon>Pleuronectidae</taxon>
        <taxon>Pleuronectes</taxon>
    </lineage>
</organism>
<name>A0A9N7TY27_PLEPL</name>
<dbReference type="AlphaFoldDB" id="A0A9N7TY27"/>
<keyword evidence="3" id="KW-1185">Reference proteome</keyword>
<proteinExistence type="predicted"/>
<gene>
    <name evidence="2" type="ORF">PLEPLA_LOCUS7609</name>
</gene>